<dbReference type="Gene3D" id="1.10.540.10">
    <property type="entry name" value="Acyl-CoA dehydrogenase/oxidase, N-terminal domain"/>
    <property type="match status" value="1"/>
</dbReference>
<evidence type="ECO:0000256" key="3">
    <source>
        <dbReference type="ARBA" id="ARBA00022643"/>
    </source>
</evidence>
<comment type="subcellular location">
    <subcellularLocation>
        <location evidence="1">Cytoplasm</location>
    </subcellularLocation>
</comment>
<dbReference type="Pfam" id="PF08028">
    <property type="entry name" value="Acyl-CoA_dh_2"/>
    <property type="match status" value="1"/>
</dbReference>
<evidence type="ECO:0000259" key="16">
    <source>
        <dbReference type="Pfam" id="PF08028"/>
    </source>
</evidence>
<dbReference type="PANTHER" id="PTHR43884">
    <property type="entry name" value="ACYL-COA DEHYDROGENASE"/>
    <property type="match status" value="1"/>
</dbReference>
<dbReference type="InterPro" id="IPR013107">
    <property type="entry name" value="Acyl-CoA_DH_C"/>
</dbReference>
<dbReference type="GO" id="GO:0005737">
    <property type="term" value="C:cytoplasm"/>
    <property type="evidence" value="ECO:0007669"/>
    <property type="project" value="UniProtKB-SubCell"/>
</dbReference>
<evidence type="ECO:0000256" key="8">
    <source>
        <dbReference type="ARBA" id="ARBA00034317"/>
    </source>
</evidence>
<evidence type="ECO:0000256" key="11">
    <source>
        <dbReference type="ARBA" id="ARBA00047859"/>
    </source>
</evidence>
<dbReference type="PANTHER" id="PTHR43884:SF12">
    <property type="entry name" value="ISOVALERYL-COA DEHYDROGENASE, MITOCHONDRIAL-RELATED"/>
    <property type="match status" value="1"/>
</dbReference>
<comment type="pathway">
    <text evidence="7">Sulfur metabolism; dibenzothiophene degradation.</text>
</comment>
<dbReference type="Pfam" id="PF02771">
    <property type="entry name" value="Acyl-CoA_dh_N"/>
    <property type="match status" value="1"/>
</dbReference>
<comment type="catalytic activity">
    <reaction evidence="12">
        <text>dibenzothiophene 5-oxide + FMNH2 + O2 = dibenzothiophene 5,5-dioxide + FMN + H2O + H(+)</text>
        <dbReference type="Rhea" id="RHEA:49080"/>
        <dbReference type="ChEBI" id="CHEBI:15377"/>
        <dbReference type="ChEBI" id="CHEBI:15378"/>
        <dbReference type="ChEBI" id="CHEBI:15379"/>
        <dbReference type="ChEBI" id="CHEBI:23683"/>
        <dbReference type="ChEBI" id="CHEBI:57618"/>
        <dbReference type="ChEBI" id="CHEBI:58210"/>
        <dbReference type="ChEBI" id="CHEBI:90356"/>
    </reaction>
</comment>
<name>A0A0F6Z534_9CORY</name>
<evidence type="ECO:0000313" key="18">
    <source>
        <dbReference type="Proteomes" id="UP000034037"/>
    </source>
</evidence>
<evidence type="ECO:0000256" key="13">
    <source>
        <dbReference type="ARBA" id="ARBA00049456"/>
    </source>
</evidence>
<dbReference type="Gene3D" id="1.20.140.10">
    <property type="entry name" value="Butyryl-CoA Dehydrogenase, subunit A, domain 3"/>
    <property type="match status" value="1"/>
</dbReference>
<dbReference type="InterPro" id="IPR046373">
    <property type="entry name" value="Acyl-CoA_Oxase/DH_mid-dom_sf"/>
</dbReference>
<protein>
    <recommendedName>
        <fullName evidence="10">Dibenzothiophene monooxygenase</fullName>
        <ecNumber evidence="9">1.14.14.21</ecNumber>
    </recommendedName>
</protein>
<feature type="domain" description="Acyl-CoA dehydrogenase/oxidase N-terminal" evidence="15">
    <location>
        <begin position="16"/>
        <end position="109"/>
    </location>
</feature>
<evidence type="ECO:0000256" key="6">
    <source>
        <dbReference type="ARBA" id="ARBA00023033"/>
    </source>
</evidence>
<sequence length="395" mass="42559">MTSPQTIIDNLAPVLAEIAATAAQREQDREFRGDLAKQLSAGGFTKLRIPVEFGGLGFSLPEAFEVLVAAAAADSNIAQGLRPHFLAVESLLIAPDSEHRDKWLRKIAEEGVVIGNALTEVGNKPGELKTKIRKDGEAFVLSGTKFYSTGSLYADWIQVHAKDEEDQDVFAFVDRDASGVVLVDDWDGFGQQLSASGTSFFEKVVVDPLNIVTRDYTAPSAFQALAQSHHLSTLTGISQAITRDIVTYVQNRTRIFSHGSGDLPRFDPQVQQVVGEVKAKSYAVEKIFQGFAQELDLVVDKAKAGTATEVELAAVDLSAYQAQLAVAPLVLSQATQAFEVGGASAVSKKLSLDRHWRNARVLANHNPIIYRARLLGADALNGGHVAAQYTIGSLS</sequence>
<feature type="domain" description="Acyl-CoA oxidase/dehydrogenase middle" evidence="14">
    <location>
        <begin position="121"/>
        <end position="204"/>
    </location>
</feature>
<evidence type="ECO:0000256" key="2">
    <source>
        <dbReference type="ARBA" id="ARBA00022630"/>
    </source>
</evidence>
<gene>
    <name evidence="17" type="ORF">YH66_05625</name>
</gene>
<dbReference type="Pfam" id="PF02770">
    <property type="entry name" value="Acyl-CoA_dh_M"/>
    <property type="match status" value="1"/>
</dbReference>
<dbReference type="AlphaFoldDB" id="A0A0F6Z534"/>
<feature type="domain" description="Acyl-CoA dehydrogenase C-terminal" evidence="16">
    <location>
        <begin position="234"/>
        <end position="366"/>
    </location>
</feature>
<dbReference type="HOGENOM" id="CLU_018204_10_0_11"/>
<dbReference type="InterPro" id="IPR009100">
    <property type="entry name" value="AcylCoA_DH/oxidase_NM_dom_sf"/>
</dbReference>
<keyword evidence="3" id="KW-0288">FMN</keyword>
<dbReference type="PIRSF" id="PIRSF016578">
    <property type="entry name" value="HsaA"/>
    <property type="match status" value="1"/>
</dbReference>
<keyword evidence="2" id="KW-0285">Flavoprotein</keyword>
<evidence type="ECO:0000256" key="7">
    <source>
        <dbReference type="ARBA" id="ARBA00034307"/>
    </source>
</evidence>
<keyword evidence="5" id="KW-0560">Oxidoreductase</keyword>
<proteinExistence type="inferred from homology"/>
<comment type="similarity">
    <text evidence="8">Belongs to the DszC flavin monooxygenase family.</text>
</comment>
<evidence type="ECO:0000259" key="15">
    <source>
        <dbReference type="Pfam" id="PF02771"/>
    </source>
</evidence>
<dbReference type="Proteomes" id="UP000034037">
    <property type="component" value="Chromosome"/>
</dbReference>
<dbReference type="SUPFAM" id="SSF56645">
    <property type="entry name" value="Acyl-CoA dehydrogenase NM domain-like"/>
    <property type="match status" value="1"/>
</dbReference>
<evidence type="ECO:0000256" key="10">
    <source>
        <dbReference type="ARBA" id="ARBA00034345"/>
    </source>
</evidence>
<dbReference type="GO" id="GO:0008470">
    <property type="term" value="F:3-methylbutanoyl-CoA dehydrogenase activity"/>
    <property type="evidence" value="ECO:0007669"/>
    <property type="project" value="TreeGrafter"/>
</dbReference>
<evidence type="ECO:0000256" key="12">
    <source>
        <dbReference type="ARBA" id="ARBA00048445"/>
    </source>
</evidence>
<dbReference type="GO" id="GO:0006552">
    <property type="term" value="P:L-leucine catabolic process"/>
    <property type="evidence" value="ECO:0007669"/>
    <property type="project" value="TreeGrafter"/>
</dbReference>
<keyword evidence="18" id="KW-1185">Reference proteome</keyword>
<dbReference type="SUPFAM" id="SSF47203">
    <property type="entry name" value="Acyl-CoA dehydrogenase C-terminal domain-like"/>
    <property type="match status" value="1"/>
</dbReference>
<dbReference type="InterPro" id="IPR036250">
    <property type="entry name" value="AcylCo_DH-like_C"/>
</dbReference>
<keyword evidence="4" id="KW-0547">Nucleotide-binding</keyword>
<dbReference type="InterPro" id="IPR006091">
    <property type="entry name" value="Acyl-CoA_Oxase/DH_mid-dom"/>
</dbReference>
<dbReference type="PATRIC" id="fig|92706.3.peg.1164"/>
<dbReference type="GO" id="GO:0004497">
    <property type="term" value="F:monooxygenase activity"/>
    <property type="evidence" value="ECO:0007669"/>
    <property type="project" value="UniProtKB-KW"/>
</dbReference>
<comment type="catalytic activity">
    <reaction evidence="11">
        <text>dibenzothiophene + FMNH2 + O2 = dibenzothiophene 5-oxide + FMN + H2O + H(+)</text>
        <dbReference type="Rhea" id="RHEA:49076"/>
        <dbReference type="ChEBI" id="CHEBI:15377"/>
        <dbReference type="ChEBI" id="CHEBI:15378"/>
        <dbReference type="ChEBI" id="CHEBI:15379"/>
        <dbReference type="ChEBI" id="CHEBI:23681"/>
        <dbReference type="ChEBI" id="CHEBI:23683"/>
        <dbReference type="ChEBI" id="CHEBI:57618"/>
        <dbReference type="ChEBI" id="CHEBI:58210"/>
    </reaction>
</comment>
<dbReference type="GO" id="GO:0050660">
    <property type="term" value="F:flavin adenine dinucleotide binding"/>
    <property type="evidence" value="ECO:0007669"/>
    <property type="project" value="InterPro"/>
</dbReference>
<accession>A0A0F6Z534</accession>
<evidence type="ECO:0000256" key="4">
    <source>
        <dbReference type="ARBA" id="ARBA00022741"/>
    </source>
</evidence>
<dbReference type="EMBL" id="CP011309">
    <property type="protein sequence ID" value="AKF27068.1"/>
    <property type="molecule type" value="Genomic_DNA"/>
</dbReference>
<reference evidence="17 18" key="1">
    <citation type="submission" date="2015-04" db="EMBL/GenBank/DDBJ databases">
        <title>Complete Genome Sequence of Brevibacterium flavum ATCC 15168.</title>
        <authorList>
            <person name="Ahn J."/>
            <person name="Park G."/>
            <person name="Jeon W."/>
            <person name="Jang Y."/>
            <person name="Jang M."/>
            <person name="Lee H."/>
            <person name="Lee H."/>
        </authorList>
    </citation>
    <scope>NUCLEOTIDE SEQUENCE [LARGE SCALE GENOMIC DNA]</scope>
    <source>
        <strain evidence="17 18">ATCC 15168</strain>
    </source>
</reference>
<dbReference type="Gene3D" id="2.40.110.10">
    <property type="entry name" value="Butyryl-CoA Dehydrogenase, subunit A, domain 2"/>
    <property type="match status" value="1"/>
</dbReference>
<keyword evidence="6" id="KW-0503">Monooxygenase</keyword>
<evidence type="ECO:0000259" key="14">
    <source>
        <dbReference type="Pfam" id="PF02770"/>
    </source>
</evidence>
<comment type="catalytic activity">
    <reaction evidence="13">
        <text>dibenzothiophene + 2 FMNH2 + 2 O2 = dibenzothiophene 5,5-dioxide + 2 FMN + 2 H2O + 2 H(+)</text>
        <dbReference type="Rhea" id="RHEA:49072"/>
        <dbReference type="ChEBI" id="CHEBI:15377"/>
        <dbReference type="ChEBI" id="CHEBI:15378"/>
        <dbReference type="ChEBI" id="CHEBI:15379"/>
        <dbReference type="ChEBI" id="CHEBI:23681"/>
        <dbReference type="ChEBI" id="CHEBI:57618"/>
        <dbReference type="ChEBI" id="CHEBI:58210"/>
        <dbReference type="ChEBI" id="CHEBI:90356"/>
        <dbReference type="EC" id="1.14.14.21"/>
    </reaction>
</comment>
<evidence type="ECO:0000256" key="1">
    <source>
        <dbReference type="ARBA" id="ARBA00004496"/>
    </source>
</evidence>
<evidence type="ECO:0000256" key="5">
    <source>
        <dbReference type="ARBA" id="ARBA00023002"/>
    </source>
</evidence>
<dbReference type="EC" id="1.14.14.21" evidence="9"/>
<evidence type="ECO:0000313" key="17">
    <source>
        <dbReference type="EMBL" id="AKF27068.1"/>
    </source>
</evidence>
<dbReference type="InterPro" id="IPR013786">
    <property type="entry name" value="AcylCoA_DH/ox_N"/>
</dbReference>
<dbReference type="RefSeq" id="WP_004568108.1">
    <property type="nucleotide sequence ID" value="NZ_CP011309.1"/>
</dbReference>
<evidence type="ECO:0000256" key="9">
    <source>
        <dbReference type="ARBA" id="ARBA00034328"/>
    </source>
</evidence>
<organism evidence="17 18">
    <name type="scientific">[Brevibacterium] flavum</name>
    <dbReference type="NCBI Taxonomy" id="92706"/>
    <lineage>
        <taxon>Bacteria</taxon>
        <taxon>Bacillati</taxon>
        <taxon>Actinomycetota</taxon>
        <taxon>Actinomycetes</taxon>
        <taxon>Mycobacteriales</taxon>
        <taxon>Corynebacteriaceae</taxon>
        <taxon>Corynebacterium</taxon>
    </lineage>
</organism>
<dbReference type="InterPro" id="IPR037069">
    <property type="entry name" value="AcylCoA_DH/ox_N_sf"/>
</dbReference>